<gene>
    <name evidence="1" type="ORF">TuanDB_46670</name>
</gene>
<sequence>MCAVFCQFLSILFHGGNMLKDTFNISHIPAVLWGVLSETVFIAVHGNM</sequence>
<protein>
    <submittedName>
        <fullName evidence="1">Uncharacterized protein</fullName>
    </submittedName>
</protein>
<name>A0A640KYV9_BACAN</name>
<comment type="caution">
    <text evidence="1">The sequence shown here is derived from an EMBL/GenBank/DDBJ whole genome shotgun (WGS) entry which is preliminary data.</text>
</comment>
<organism evidence="1">
    <name type="scientific">Bacillus anthracis</name>
    <name type="common">anthrax bacterium</name>
    <dbReference type="NCBI Taxonomy" id="1392"/>
    <lineage>
        <taxon>Bacteria</taxon>
        <taxon>Bacillati</taxon>
        <taxon>Bacillota</taxon>
        <taxon>Bacilli</taxon>
        <taxon>Bacillales</taxon>
        <taxon>Bacillaceae</taxon>
        <taxon>Bacillus</taxon>
        <taxon>Bacillus cereus group</taxon>
    </lineage>
</organism>
<dbReference type="EMBL" id="BLET01001383">
    <property type="protein sequence ID" value="GET94722.1"/>
    <property type="molecule type" value="Genomic_DNA"/>
</dbReference>
<evidence type="ECO:0000313" key="1">
    <source>
        <dbReference type="EMBL" id="GET94722.1"/>
    </source>
</evidence>
<dbReference type="AlphaFoldDB" id="A0A640KYV9"/>
<proteinExistence type="predicted"/>
<accession>A0A640KYV9</accession>
<reference evidence="1" key="1">
    <citation type="submission" date="2019-12" db="EMBL/GenBank/DDBJ databases">
        <title>Epidemiological and comparative genomic analysis of Bacillus anthracis isolated from northern Vietnam.</title>
        <authorList>
            <person name="Hoang T.T.H."/>
            <person name="Dang D.A."/>
            <person name="Pham M.H."/>
            <person name="Luong M.H."/>
            <person name="Tran N.D."/>
            <person name="Nguyen T.H."/>
            <person name="Nguyen T.T."/>
            <person name="Inoue S."/>
            <person name="Morikawa S."/>
            <person name="Okutani A."/>
        </authorList>
    </citation>
    <scope>NUCLEOTIDE SEQUENCE</scope>
    <source>
        <strain evidence="1">TuanDB</strain>
    </source>
</reference>